<evidence type="ECO:0000313" key="2">
    <source>
        <dbReference type="EMBL" id="MCA5005073.1"/>
    </source>
</evidence>
<comment type="caution">
    <text evidence="2">The sequence shown here is derived from an EMBL/GenBank/DDBJ whole genome shotgun (WGS) entry which is preliminary data.</text>
</comment>
<evidence type="ECO:0000313" key="3">
    <source>
        <dbReference type="Proteomes" id="UP001165302"/>
    </source>
</evidence>
<keyword evidence="1" id="KW-0472">Membrane</keyword>
<organism evidence="2 3">
    <name type="scientific">Sphingobacterium bovistauri</name>
    <dbReference type="NCBI Taxonomy" id="2781959"/>
    <lineage>
        <taxon>Bacteria</taxon>
        <taxon>Pseudomonadati</taxon>
        <taxon>Bacteroidota</taxon>
        <taxon>Sphingobacteriia</taxon>
        <taxon>Sphingobacteriales</taxon>
        <taxon>Sphingobacteriaceae</taxon>
        <taxon>Sphingobacterium</taxon>
    </lineage>
</organism>
<keyword evidence="3" id="KW-1185">Reference proteome</keyword>
<evidence type="ECO:0000256" key="1">
    <source>
        <dbReference type="SAM" id="Phobius"/>
    </source>
</evidence>
<dbReference type="RefSeq" id="WP_225552464.1">
    <property type="nucleotide sequence ID" value="NZ_JADEYP010000012.1"/>
</dbReference>
<accession>A0ABS7Z4Y9</accession>
<dbReference type="Proteomes" id="UP001165302">
    <property type="component" value="Unassembled WGS sequence"/>
</dbReference>
<sequence length="121" mass="14535">MWRTIHLIVLLSYLNVLCFEVKYCNFLGQQPVALGETLIEVVLQDVLNLKQDTSTESVPEIMYDDYRIFNLIIGLIPLVLYFSWLLRRVFALNDQIKHVIYFFKRLILPGYYSFLYRYRPF</sequence>
<proteinExistence type="predicted"/>
<dbReference type="EMBL" id="JADEYP010000012">
    <property type="protein sequence ID" value="MCA5005073.1"/>
    <property type="molecule type" value="Genomic_DNA"/>
</dbReference>
<gene>
    <name evidence="2" type="ORF">IPZ78_07895</name>
</gene>
<reference evidence="2" key="1">
    <citation type="submission" date="2020-10" db="EMBL/GenBank/DDBJ databases">
        <authorList>
            <person name="Lu T."/>
            <person name="Wang Q."/>
            <person name="Han X."/>
        </authorList>
    </citation>
    <scope>NUCLEOTIDE SEQUENCE</scope>
    <source>
        <strain evidence="2">WQ 366</strain>
    </source>
</reference>
<feature type="transmembrane region" description="Helical" evidence="1">
    <location>
        <begin position="98"/>
        <end position="118"/>
    </location>
</feature>
<protein>
    <submittedName>
        <fullName evidence="2">Uncharacterized protein</fullName>
    </submittedName>
</protein>
<keyword evidence="1" id="KW-0812">Transmembrane</keyword>
<keyword evidence="1" id="KW-1133">Transmembrane helix</keyword>
<name>A0ABS7Z4Y9_9SPHI</name>
<feature type="transmembrane region" description="Helical" evidence="1">
    <location>
        <begin position="68"/>
        <end position="86"/>
    </location>
</feature>